<evidence type="ECO:0000313" key="2">
    <source>
        <dbReference type="EMBL" id="QOK98894.1"/>
    </source>
</evidence>
<evidence type="ECO:0000256" key="1">
    <source>
        <dbReference type="SAM" id="Phobius"/>
    </source>
</evidence>
<feature type="transmembrane region" description="Helical" evidence="1">
    <location>
        <begin position="117"/>
        <end position="134"/>
    </location>
</feature>
<organism evidence="2 3">
    <name type="scientific">Ralstonia solanacearum</name>
    <name type="common">Pseudomonas solanacearum</name>
    <dbReference type="NCBI Taxonomy" id="305"/>
    <lineage>
        <taxon>Bacteria</taxon>
        <taxon>Pseudomonadati</taxon>
        <taxon>Pseudomonadota</taxon>
        <taxon>Betaproteobacteria</taxon>
        <taxon>Burkholderiales</taxon>
        <taxon>Burkholderiaceae</taxon>
        <taxon>Ralstonia</taxon>
        <taxon>Ralstonia solanacearum species complex</taxon>
    </lineage>
</organism>
<geneLocation type="plasmid" evidence="2 3">
    <name>pUW774mp</name>
</geneLocation>
<dbReference type="EMBL" id="CP051170">
    <property type="protein sequence ID" value="QOK98894.1"/>
    <property type="molecule type" value="Genomic_DNA"/>
</dbReference>
<evidence type="ECO:0000313" key="3">
    <source>
        <dbReference type="Proteomes" id="UP000593970"/>
    </source>
</evidence>
<reference evidence="3" key="1">
    <citation type="submission" date="2020-04" db="EMBL/GenBank/DDBJ databases">
        <title>Ralstonia solanacearum UW576, UW763, UW773, and UW774.</title>
        <authorList>
            <person name="Steidl O."/>
            <person name="Truchon A."/>
            <person name="Allen C."/>
        </authorList>
    </citation>
    <scope>NUCLEOTIDE SEQUENCE [LARGE SCALE GENOMIC DNA]</scope>
    <source>
        <strain evidence="3">UW774</strain>
        <plasmid evidence="3">pUW774mp</plasmid>
    </source>
</reference>
<name>A0AA92QDG3_RALSL</name>
<accession>A0AA92QDG3</accession>
<feature type="transmembrane region" description="Helical" evidence="1">
    <location>
        <begin position="12"/>
        <end position="31"/>
    </location>
</feature>
<keyword evidence="1" id="KW-0812">Transmembrane</keyword>
<dbReference type="Proteomes" id="UP000593970">
    <property type="component" value="Plasmid pUW774mp"/>
</dbReference>
<evidence type="ECO:0008006" key="4">
    <source>
        <dbReference type="Google" id="ProtNLM"/>
    </source>
</evidence>
<keyword evidence="1" id="KW-1133">Transmembrane helix</keyword>
<dbReference type="AlphaFoldDB" id="A0AA92QDG3"/>
<keyword evidence="1" id="KW-0472">Membrane</keyword>
<keyword evidence="2" id="KW-0614">Plasmid</keyword>
<protein>
    <recommendedName>
        <fullName evidence="4">Transmembrane protein</fullName>
    </recommendedName>
</protein>
<feature type="transmembrane region" description="Helical" evidence="1">
    <location>
        <begin position="76"/>
        <end position="96"/>
    </location>
</feature>
<proteinExistence type="predicted"/>
<sequence length="136" mass="15289">MSLQPRWSGDDVLSFCLRIAFFGGVGGWGLWRAWEGGRHGNLLVYTRRVGASVAYAAGSSAGAYWFELVLMGGLGLFFTTVFCVMVLVGGFGSPAWKERMRQWLSSDQDRFWRMPRWVLFLAAVVIALFFKHIARA</sequence>
<gene>
    <name evidence="2" type="ORF">HF909_21010</name>
</gene>